<accession>A0A5C4MMM8</accession>
<dbReference type="Proteomes" id="UP000305887">
    <property type="component" value="Unassembled WGS sequence"/>
</dbReference>
<keyword evidence="2" id="KW-1185">Reference proteome</keyword>
<proteinExistence type="predicted"/>
<sequence length="165" mass="18286">MASADRRRLKPRIFNTAFESGLRSLILLTACFPVRLGLRRLVVLDYLVVHSGDLDGPESLHPQESSRSAELFVRRGLVDAGLSLMGTRGLVTRLATAEGFRFQAGEEAGTFVDLLRSDYTVALKARADWLTKEVVPLSDGEINDLVRNRLNRWDAEFQSDPGAGK</sequence>
<dbReference type="InterPro" id="IPR046904">
    <property type="entry name" value="ABC-3C_MC2"/>
</dbReference>
<name>A0A5C4MMM8_9RHOB</name>
<protein>
    <submittedName>
        <fullName evidence="1">Threonine transporter</fullName>
    </submittedName>
</protein>
<dbReference type="EMBL" id="VDFU01000038">
    <property type="protein sequence ID" value="TNC46259.1"/>
    <property type="molecule type" value="Genomic_DNA"/>
</dbReference>
<evidence type="ECO:0000313" key="1">
    <source>
        <dbReference type="EMBL" id="TNC46259.1"/>
    </source>
</evidence>
<comment type="caution">
    <text evidence="1">The sequence shown here is derived from an EMBL/GenBank/DDBJ whole genome shotgun (WGS) entry which is preliminary data.</text>
</comment>
<dbReference type="RefSeq" id="WP_139078656.1">
    <property type="nucleotide sequence ID" value="NZ_VDFU01000038.1"/>
</dbReference>
<gene>
    <name evidence="1" type="ORF">FHG66_19140</name>
</gene>
<dbReference type="Pfam" id="PF20288">
    <property type="entry name" value="MC2"/>
    <property type="match status" value="1"/>
</dbReference>
<evidence type="ECO:0000313" key="2">
    <source>
        <dbReference type="Proteomes" id="UP000305887"/>
    </source>
</evidence>
<dbReference type="AlphaFoldDB" id="A0A5C4MMM8"/>
<dbReference type="OrthoDB" id="8662245at2"/>
<organism evidence="1 2">
    <name type="scientific">Rubellimicrobium rubrum</name>
    <dbReference type="NCBI Taxonomy" id="2585369"/>
    <lineage>
        <taxon>Bacteria</taxon>
        <taxon>Pseudomonadati</taxon>
        <taxon>Pseudomonadota</taxon>
        <taxon>Alphaproteobacteria</taxon>
        <taxon>Rhodobacterales</taxon>
        <taxon>Roseobacteraceae</taxon>
        <taxon>Rubellimicrobium</taxon>
    </lineage>
</organism>
<reference evidence="1 2" key="1">
    <citation type="submission" date="2019-06" db="EMBL/GenBank/DDBJ databases">
        <title>YIM 131921 draft genome.</title>
        <authorList>
            <person name="Jiang L."/>
        </authorList>
    </citation>
    <scope>NUCLEOTIDE SEQUENCE [LARGE SCALE GENOMIC DNA]</scope>
    <source>
        <strain evidence="1 2">YIM 131921</strain>
    </source>
</reference>